<dbReference type="InterPro" id="IPR050368">
    <property type="entry name" value="ClC-type_chloride_channel"/>
</dbReference>
<dbReference type="RefSeq" id="WP_219316479.1">
    <property type="nucleotide sequence ID" value="NZ_JAHWYN010000004.1"/>
</dbReference>
<feature type="transmembrane region" description="Helical" evidence="1">
    <location>
        <begin position="321"/>
        <end position="354"/>
    </location>
</feature>
<feature type="transmembrane region" description="Helical" evidence="1">
    <location>
        <begin position="215"/>
        <end position="236"/>
    </location>
</feature>
<feature type="transmembrane region" description="Helical" evidence="1">
    <location>
        <begin position="50"/>
        <end position="69"/>
    </location>
</feature>
<dbReference type="Proteomes" id="UP000812031">
    <property type="component" value="Unassembled WGS sequence"/>
</dbReference>
<feature type="transmembrane region" description="Helical" evidence="1">
    <location>
        <begin position="374"/>
        <end position="394"/>
    </location>
</feature>
<organism evidence="2 3">
    <name type="scientific">Flavobacterium taihuense</name>
    <dbReference type="NCBI Taxonomy" id="2857508"/>
    <lineage>
        <taxon>Bacteria</taxon>
        <taxon>Pseudomonadati</taxon>
        <taxon>Bacteroidota</taxon>
        <taxon>Flavobacteriia</taxon>
        <taxon>Flavobacteriales</taxon>
        <taxon>Flavobacteriaceae</taxon>
        <taxon>Flavobacterium</taxon>
    </lineage>
</organism>
<feature type="transmembrane region" description="Helical" evidence="1">
    <location>
        <begin position="144"/>
        <end position="166"/>
    </location>
</feature>
<name>A0ABS6XTG7_9FLAO</name>
<keyword evidence="3" id="KW-1185">Reference proteome</keyword>
<dbReference type="InterPro" id="IPR001807">
    <property type="entry name" value="ClC"/>
</dbReference>
<comment type="caution">
    <text evidence="2">The sequence shown here is derived from an EMBL/GenBank/DDBJ whole genome shotgun (WGS) entry which is preliminary data.</text>
</comment>
<keyword evidence="1" id="KW-0472">Membrane</keyword>
<gene>
    <name evidence="2" type="ORF">KZH69_05665</name>
</gene>
<accession>A0ABS6XTG7</accession>
<reference evidence="2 3" key="1">
    <citation type="submission" date="2021-07" db="EMBL/GenBank/DDBJ databases">
        <title>Flavobacterium sp. nov. isolated from sediment on the Taihu Lake.</title>
        <authorList>
            <person name="Qu J.-H."/>
        </authorList>
    </citation>
    <scope>NUCLEOTIDE SEQUENCE [LARGE SCALE GENOMIC DNA]</scope>
    <source>
        <strain evidence="2 3">NAS39</strain>
    </source>
</reference>
<evidence type="ECO:0000256" key="1">
    <source>
        <dbReference type="SAM" id="Phobius"/>
    </source>
</evidence>
<dbReference type="PANTHER" id="PTHR43427">
    <property type="entry name" value="CHLORIDE CHANNEL PROTEIN CLC-E"/>
    <property type="match status" value="1"/>
</dbReference>
<proteinExistence type="predicted"/>
<feature type="transmembrane region" description="Helical" evidence="1">
    <location>
        <begin position="90"/>
        <end position="109"/>
    </location>
</feature>
<feature type="transmembrane region" description="Helical" evidence="1">
    <location>
        <begin position="12"/>
        <end position="38"/>
    </location>
</feature>
<dbReference type="CDD" id="cd03682">
    <property type="entry name" value="ClC_sycA_like"/>
    <property type="match status" value="1"/>
</dbReference>
<evidence type="ECO:0000313" key="3">
    <source>
        <dbReference type="Proteomes" id="UP000812031"/>
    </source>
</evidence>
<dbReference type="EMBL" id="JAHWYN010000004">
    <property type="protein sequence ID" value="MBW4359966.1"/>
    <property type="molecule type" value="Genomic_DNA"/>
</dbReference>
<feature type="transmembrane region" description="Helical" evidence="1">
    <location>
        <begin position="297"/>
        <end position="314"/>
    </location>
</feature>
<dbReference type="PANTHER" id="PTHR43427:SF12">
    <property type="entry name" value="CHLORIDE TRANSPORTER"/>
    <property type="match status" value="1"/>
</dbReference>
<keyword evidence="1" id="KW-1133">Transmembrane helix</keyword>
<protein>
    <submittedName>
        <fullName evidence="2">Voltage-gated chloride channel family protein</fullName>
    </submittedName>
</protein>
<evidence type="ECO:0000313" key="2">
    <source>
        <dbReference type="EMBL" id="MBW4359966.1"/>
    </source>
</evidence>
<keyword evidence="1" id="KW-0812">Transmembrane</keyword>
<feature type="transmembrane region" description="Helical" evidence="1">
    <location>
        <begin position="178"/>
        <end position="195"/>
    </location>
</feature>
<sequence>MNFQKIKQLMPITIKWIFICSLIGIFSGSASAFFLVSLEYVTQVRNHNNWIIWFLPLGGLLIGYLYYYFDSKIAKGNNLLLEEYNKPEKKIPFMMAPLVLVGTLITHLFGGSAGREGTAVQMGGAIADLFSKIFTLNHSERRTLIILGISAGFASVFGTPLAGAIFALEVVFFNKINFRGIVLSFLVAHIAYYTVEFWEIKHTHYSIPAVPEINFTILFWISIASILFGLAALLFARSTHFWGKLFSKNIKYPPLRPFIGGVVLAITIYCIGTTKYIGLGVPMIVNAFSIYNAPYDFLLKILFTGFTLGAGFKGGEVTPLFFVGATLGSALAVIFPLPIALLAGMGFVAVFSGATHTPIACTVMGMELFGMESGVYIGIACIISYFFSGSIGIYKSQIVKGPKAILYQSIRKKGLKYF</sequence>
<dbReference type="Pfam" id="PF00654">
    <property type="entry name" value="Voltage_CLC"/>
    <property type="match status" value="1"/>
</dbReference>
<feature type="transmembrane region" description="Helical" evidence="1">
    <location>
        <begin position="257"/>
        <end position="277"/>
    </location>
</feature>